<evidence type="ECO:0000256" key="2">
    <source>
        <dbReference type="ARBA" id="ARBA00022473"/>
    </source>
</evidence>
<feature type="compositionally biased region" description="Polar residues" evidence="8">
    <location>
        <begin position="123"/>
        <end position="148"/>
    </location>
</feature>
<feature type="region of interest" description="Disordered" evidence="8">
    <location>
        <begin position="123"/>
        <end position="157"/>
    </location>
</feature>
<evidence type="ECO:0000313" key="10">
    <source>
        <dbReference type="EMBL" id="KAI1696943.1"/>
    </source>
</evidence>
<evidence type="ECO:0000256" key="3">
    <source>
        <dbReference type="ARBA" id="ARBA00022724"/>
    </source>
</evidence>
<evidence type="ECO:0000256" key="4">
    <source>
        <dbReference type="ARBA" id="ARBA00023015"/>
    </source>
</evidence>
<protein>
    <submittedName>
        <fullName evidence="10">Paired box domain-containing protein</fullName>
    </submittedName>
</protein>
<feature type="region of interest" description="Disordered" evidence="8">
    <location>
        <begin position="252"/>
        <end position="291"/>
    </location>
</feature>
<dbReference type="InterPro" id="IPR043565">
    <property type="entry name" value="PAX_fam"/>
</dbReference>
<dbReference type="Pfam" id="PF00292">
    <property type="entry name" value="PAX"/>
    <property type="match status" value="1"/>
</dbReference>
<sequence>MTQIPLHLTETEAQQNRDRIISLCEQQPQPAAESHVDFPATSSSLPTLTPNPYTHLSALYGSALQAQTSASSALLSAAFAASSGAFNQFQAQQSQQVLPGLWQFPLTGLPALGSEANFSQQALVSDKSNPQMTLERSSELETQANAESPGSAMDIENETGMRNDISSTTSAMSPRRAMSPTQAMVAEMEAQLNAISKNKLGRTYNPGRPLGMVDRRRILHLYQKGFKISHIAKLIGVTHSCVSKIMTRYRRTGSMSPKCAQNKKASTSSAPGSHAAAQGLPSSGKRSNSQAMHAGMNPWLSLASHPMFQTPSGSPIWPHSVLNPNFANIGMGSPTKAPKEEQMQSPNLFRF</sequence>
<dbReference type="PRINTS" id="PR00027">
    <property type="entry name" value="PAIREDBOX"/>
</dbReference>
<dbReference type="PANTHER" id="PTHR45636">
    <property type="entry name" value="PAIRED BOX PROTEIN PAX-6-RELATED-RELATED"/>
    <property type="match status" value="1"/>
</dbReference>
<dbReference type="SMART" id="SM00351">
    <property type="entry name" value="PAX"/>
    <property type="match status" value="1"/>
</dbReference>
<evidence type="ECO:0000256" key="8">
    <source>
        <dbReference type="SAM" id="MobiDB-lite"/>
    </source>
</evidence>
<dbReference type="PROSITE" id="PS51057">
    <property type="entry name" value="PAIRED_2"/>
    <property type="match status" value="1"/>
</dbReference>
<gene>
    <name evidence="10" type="ORF">DdX_18790</name>
</gene>
<dbReference type="SUPFAM" id="SSF46689">
    <property type="entry name" value="Homeodomain-like"/>
    <property type="match status" value="1"/>
</dbReference>
<organism evidence="10 11">
    <name type="scientific">Ditylenchus destructor</name>
    <dbReference type="NCBI Taxonomy" id="166010"/>
    <lineage>
        <taxon>Eukaryota</taxon>
        <taxon>Metazoa</taxon>
        <taxon>Ecdysozoa</taxon>
        <taxon>Nematoda</taxon>
        <taxon>Chromadorea</taxon>
        <taxon>Rhabditida</taxon>
        <taxon>Tylenchina</taxon>
        <taxon>Tylenchomorpha</taxon>
        <taxon>Sphaerularioidea</taxon>
        <taxon>Anguinidae</taxon>
        <taxon>Anguininae</taxon>
        <taxon>Ditylenchus</taxon>
    </lineage>
</organism>
<evidence type="ECO:0000259" key="9">
    <source>
        <dbReference type="PROSITE" id="PS51057"/>
    </source>
</evidence>
<evidence type="ECO:0000256" key="5">
    <source>
        <dbReference type="ARBA" id="ARBA00023125"/>
    </source>
</evidence>
<keyword evidence="5" id="KW-0238">DNA-binding</keyword>
<feature type="compositionally biased region" description="Polar residues" evidence="8">
    <location>
        <begin position="280"/>
        <end position="291"/>
    </location>
</feature>
<evidence type="ECO:0000256" key="7">
    <source>
        <dbReference type="ARBA" id="ARBA00023242"/>
    </source>
</evidence>
<comment type="subcellular location">
    <subcellularLocation>
        <location evidence="1">Nucleus</location>
    </subcellularLocation>
</comment>
<dbReference type="GO" id="GO:0000978">
    <property type="term" value="F:RNA polymerase II cis-regulatory region sequence-specific DNA binding"/>
    <property type="evidence" value="ECO:0007669"/>
    <property type="project" value="TreeGrafter"/>
</dbReference>
<evidence type="ECO:0000313" key="11">
    <source>
        <dbReference type="Proteomes" id="UP001201812"/>
    </source>
</evidence>
<dbReference type="PANTHER" id="PTHR45636:SF42">
    <property type="entry name" value="PROTEIN CBR-NPAX-1"/>
    <property type="match status" value="1"/>
</dbReference>
<comment type="caution">
    <text evidence="10">The sequence shown here is derived from an EMBL/GenBank/DDBJ whole genome shotgun (WGS) entry which is preliminary data.</text>
</comment>
<dbReference type="GO" id="GO:0005634">
    <property type="term" value="C:nucleus"/>
    <property type="evidence" value="ECO:0007669"/>
    <property type="project" value="UniProtKB-SubCell"/>
</dbReference>
<keyword evidence="11" id="KW-1185">Reference proteome</keyword>
<keyword evidence="2" id="KW-0217">Developmental protein</keyword>
<evidence type="ECO:0000256" key="1">
    <source>
        <dbReference type="ARBA" id="ARBA00004123"/>
    </source>
</evidence>
<evidence type="ECO:0000256" key="6">
    <source>
        <dbReference type="ARBA" id="ARBA00023163"/>
    </source>
</evidence>
<dbReference type="GO" id="GO:0000981">
    <property type="term" value="F:DNA-binding transcription factor activity, RNA polymerase II-specific"/>
    <property type="evidence" value="ECO:0007669"/>
    <property type="project" value="TreeGrafter"/>
</dbReference>
<accession>A0AAD4MLM8</accession>
<keyword evidence="7" id="KW-0539">Nucleus</keyword>
<keyword evidence="4" id="KW-0805">Transcription regulation</keyword>
<name>A0AAD4MLM8_9BILA</name>
<keyword evidence="6" id="KW-0804">Transcription</keyword>
<dbReference type="Proteomes" id="UP001201812">
    <property type="component" value="Unassembled WGS sequence"/>
</dbReference>
<dbReference type="InterPro" id="IPR009057">
    <property type="entry name" value="Homeodomain-like_sf"/>
</dbReference>
<dbReference type="InterPro" id="IPR036388">
    <property type="entry name" value="WH-like_DNA-bd_sf"/>
</dbReference>
<reference evidence="10" key="1">
    <citation type="submission" date="2022-01" db="EMBL/GenBank/DDBJ databases">
        <title>Genome Sequence Resource for Two Populations of Ditylenchus destructor, the Migratory Endoparasitic Phytonematode.</title>
        <authorList>
            <person name="Zhang H."/>
            <person name="Lin R."/>
            <person name="Xie B."/>
        </authorList>
    </citation>
    <scope>NUCLEOTIDE SEQUENCE</scope>
    <source>
        <strain evidence="10">BazhouSP</strain>
    </source>
</reference>
<dbReference type="InterPro" id="IPR001523">
    <property type="entry name" value="Paired_dom"/>
</dbReference>
<feature type="domain" description="Paired" evidence="9">
    <location>
        <begin position="193"/>
        <end position="351"/>
    </location>
</feature>
<keyword evidence="3" id="KW-0563">Paired box</keyword>
<dbReference type="EMBL" id="JAKKPZ010000297">
    <property type="protein sequence ID" value="KAI1696943.1"/>
    <property type="molecule type" value="Genomic_DNA"/>
</dbReference>
<proteinExistence type="predicted"/>
<feature type="region of interest" description="Disordered" evidence="8">
    <location>
        <begin position="330"/>
        <end position="351"/>
    </location>
</feature>
<dbReference type="AlphaFoldDB" id="A0AAD4MLM8"/>
<dbReference type="Gene3D" id="1.10.10.10">
    <property type="entry name" value="Winged helix-like DNA-binding domain superfamily/Winged helix DNA-binding domain"/>
    <property type="match status" value="1"/>
</dbReference>